<reference evidence="1" key="1">
    <citation type="submission" date="2022-01" db="EMBL/GenBank/DDBJ databases">
        <authorList>
            <person name="King R."/>
        </authorList>
    </citation>
    <scope>NUCLEOTIDE SEQUENCE</scope>
</reference>
<evidence type="ECO:0000313" key="2">
    <source>
        <dbReference type="Proteomes" id="UP001153636"/>
    </source>
</evidence>
<sequence>MDESTLPDNNPLLLGCYLLYIKDENMCQELFFATYLENRFFRMRNPWKNIVSVATDGAPSMVGRYRDFIAHLKRQLPEVLVIHCDAVNKIRSNSLNSRLFAQLCEENDESLYSVTSVH</sequence>
<dbReference type="OrthoDB" id="10068674at2759"/>
<gene>
    <name evidence="1" type="ORF">PSYICH_LOCUS7480</name>
</gene>
<evidence type="ECO:0000313" key="1">
    <source>
        <dbReference type="EMBL" id="CAH1106401.1"/>
    </source>
</evidence>
<keyword evidence="2" id="KW-1185">Reference proteome</keyword>
<name>A0A9P0GD03_9CUCU</name>
<organism evidence="1 2">
    <name type="scientific">Psylliodes chrysocephalus</name>
    <dbReference type="NCBI Taxonomy" id="3402493"/>
    <lineage>
        <taxon>Eukaryota</taxon>
        <taxon>Metazoa</taxon>
        <taxon>Ecdysozoa</taxon>
        <taxon>Arthropoda</taxon>
        <taxon>Hexapoda</taxon>
        <taxon>Insecta</taxon>
        <taxon>Pterygota</taxon>
        <taxon>Neoptera</taxon>
        <taxon>Endopterygota</taxon>
        <taxon>Coleoptera</taxon>
        <taxon>Polyphaga</taxon>
        <taxon>Cucujiformia</taxon>
        <taxon>Chrysomeloidea</taxon>
        <taxon>Chrysomelidae</taxon>
        <taxon>Galerucinae</taxon>
        <taxon>Alticini</taxon>
        <taxon>Psylliodes</taxon>
    </lineage>
</organism>
<accession>A0A9P0GD03</accession>
<proteinExistence type="predicted"/>
<protein>
    <submittedName>
        <fullName evidence="1">Uncharacterized protein</fullName>
    </submittedName>
</protein>
<dbReference type="PANTHER" id="PTHR45913">
    <property type="entry name" value="EPM2A-INTERACTING PROTEIN 1"/>
    <property type="match status" value="1"/>
</dbReference>
<dbReference type="PANTHER" id="PTHR45913:SF5">
    <property type="entry name" value="GENERAL TRANSCRIPTION FACTOR II-I REPEAT DOMAIN-CONTAINING PROTEIN 2A-LIKE PROTEIN"/>
    <property type="match status" value="1"/>
</dbReference>
<dbReference type="Proteomes" id="UP001153636">
    <property type="component" value="Chromosome 2"/>
</dbReference>
<dbReference type="AlphaFoldDB" id="A0A9P0GD03"/>
<dbReference type="EMBL" id="OV651814">
    <property type="protein sequence ID" value="CAH1106401.1"/>
    <property type="molecule type" value="Genomic_DNA"/>
</dbReference>